<dbReference type="Proteomes" id="UP000545037">
    <property type="component" value="Unassembled WGS sequence"/>
</dbReference>
<feature type="chain" id="PRO_5030835902" description="Sensory transduction regulator" evidence="1">
    <location>
        <begin position="23"/>
        <end position="171"/>
    </location>
</feature>
<proteinExistence type="predicted"/>
<feature type="signal peptide" evidence="1">
    <location>
        <begin position="1"/>
        <end position="22"/>
    </location>
</feature>
<keyword evidence="1" id="KW-0732">Signal</keyword>
<dbReference type="AlphaFoldDB" id="A0A7W9CG84"/>
<dbReference type="InterPro" id="IPR019660">
    <property type="entry name" value="Put_sensory_transdc_reg_YbjN"/>
</dbReference>
<dbReference type="Pfam" id="PF10722">
    <property type="entry name" value="YbjN"/>
    <property type="match status" value="1"/>
</dbReference>
<evidence type="ECO:0000313" key="2">
    <source>
        <dbReference type="EMBL" id="MBB5745074.1"/>
    </source>
</evidence>
<gene>
    <name evidence="2" type="ORF">GGR13_000646</name>
</gene>
<dbReference type="RefSeq" id="WP_183212005.1">
    <property type="nucleotide sequence ID" value="NZ_JACHOR010000001.1"/>
</dbReference>
<protein>
    <recommendedName>
        <fullName evidence="4">Sensory transduction regulator</fullName>
    </recommendedName>
</protein>
<comment type="caution">
    <text evidence="2">The sequence shown here is derived from an EMBL/GenBank/DDBJ whole genome shotgun (WGS) entry which is preliminary data.</text>
</comment>
<name>A0A7W9CG84_9CAUL</name>
<accession>A0A7W9CG84</accession>
<reference evidence="2 3" key="1">
    <citation type="submission" date="2020-08" db="EMBL/GenBank/DDBJ databases">
        <title>Genomic Encyclopedia of Type Strains, Phase IV (KMG-IV): sequencing the most valuable type-strain genomes for metagenomic binning, comparative biology and taxonomic classification.</title>
        <authorList>
            <person name="Goeker M."/>
        </authorList>
    </citation>
    <scope>NUCLEOTIDE SEQUENCE [LARGE SCALE GENOMIC DNA]</scope>
    <source>
        <strain evidence="2 3">DSM 4737</strain>
    </source>
</reference>
<organism evidence="2 3">
    <name type="scientific">Brevundimonas variabilis</name>
    <dbReference type="NCBI Taxonomy" id="74312"/>
    <lineage>
        <taxon>Bacteria</taxon>
        <taxon>Pseudomonadati</taxon>
        <taxon>Pseudomonadota</taxon>
        <taxon>Alphaproteobacteria</taxon>
        <taxon>Caulobacterales</taxon>
        <taxon>Caulobacteraceae</taxon>
        <taxon>Brevundimonas</taxon>
    </lineage>
</organism>
<evidence type="ECO:0000313" key="3">
    <source>
        <dbReference type="Proteomes" id="UP000545037"/>
    </source>
</evidence>
<evidence type="ECO:0008006" key="4">
    <source>
        <dbReference type="Google" id="ProtNLM"/>
    </source>
</evidence>
<keyword evidence="3" id="KW-1185">Reference proteome</keyword>
<dbReference type="EMBL" id="JACHOR010000001">
    <property type="protein sequence ID" value="MBB5745074.1"/>
    <property type="molecule type" value="Genomic_DNA"/>
</dbReference>
<sequence>MIVATAAALMLLASPTSPVSQSQPPAAAQPATIGLSIPAMTGFLTAQGLTVGPLEQDGQRRFVSVTDGPVRWVLFFQSCEGDVCSDLQFSFGFANAGVTMDGVNRWNRERRFLKAFFEPGATPQAPAAAATQFDVLINGVQGVEQLSDPLSVWRSSILEFPAVVISPPPAA</sequence>
<evidence type="ECO:0000256" key="1">
    <source>
        <dbReference type="SAM" id="SignalP"/>
    </source>
</evidence>
<dbReference type="CDD" id="cd17511">
    <property type="entry name" value="YbjN_AmyR-like"/>
    <property type="match status" value="1"/>
</dbReference>